<feature type="region of interest" description="Disordered" evidence="2">
    <location>
        <begin position="227"/>
        <end position="257"/>
    </location>
</feature>
<feature type="compositionally biased region" description="Polar residues" evidence="2">
    <location>
        <begin position="378"/>
        <end position="391"/>
    </location>
</feature>
<evidence type="ECO:0000256" key="1">
    <source>
        <dbReference type="SAM" id="Coils"/>
    </source>
</evidence>
<reference evidence="3 4" key="1">
    <citation type="submission" date="2024-04" db="EMBL/GenBank/DDBJ databases">
        <title>Tritrichomonas musculus Genome.</title>
        <authorList>
            <person name="Alves-Ferreira E."/>
            <person name="Grigg M."/>
            <person name="Lorenzi H."/>
            <person name="Galac M."/>
        </authorList>
    </citation>
    <scope>NUCLEOTIDE SEQUENCE [LARGE SCALE GENOMIC DNA]</scope>
    <source>
        <strain evidence="3 4">EAF2021</strain>
    </source>
</reference>
<feature type="coiled-coil region" evidence="1">
    <location>
        <begin position="856"/>
        <end position="883"/>
    </location>
</feature>
<dbReference type="Proteomes" id="UP001470230">
    <property type="component" value="Unassembled WGS sequence"/>
</dbReference>
<feature type="region of interest" description="Disordered" evidence="2">
    <location>
        <begin position="565"/>
        <end position="607"/>
    </location>
</feature>
<gene>
    <name evidence="3" type="ORF">M9Y10_018155</name>
</gene>
<feature type="compositionally biased region" description="Basic and acidic residues" evidence="2">
    <location>
        <begin position="592"/>
        <end position="607"/>
    </location>
</feature>
<sequence>MEKRNILLNSSQKTECTSDSSEFREVSAPRPSLNQQTELNTKKDRKVVIESPQIIDDFQFQPMDDGQYEPEGNTLSNYSNLKKELEKYKKIIKDQQIAAIAQNTKVREIKLRLDETTSKNKQLETEIQALKIDNKNSIRSPSDKKNASNDNLESTISTFEELLKTNCDQLTSLFEARKNLVELCGKYQQCFDKAESLYQDSQNILSNLHKSILDLIPPELQGELQKFQDQKNKQSSGEVPNKKETANSDNENIKQQEESNQILQIVSALIEDRCYYSTASHYYSATNSQSTSGITNCDDQILGHLENALYFIRTLSKSDYKENPIEDIELKELIENQCQQIETFLQKNEPTKVASIFGDNGSIGDQLKTFYNIANRNNQNTKKSRTSTKNSFGIDGNSNFEEDEEENANDDELFDLSTLQPEVRSLFSLFTAAIEVNKILSDRNKVLEREYKKYRKGNKEMKYQKEQMKSELQSTGIAISDLKSKMERNLGHEITDIDSGLDEFCEILSKTSDVIDIKDSETEKLKRSVLKLKKNNTSLSNQLKAKEKQISSLVKKLNEARYEKESAQKELNDTIERTKREKENEQYAVAVKPREIQPKEDESELDFDKQDEVRMSLTQQLQDSQEQNKMLQTQLAKITKEMDNYQASSDLNTSTMSNYESHITGLKGKMKKLRQQKAKLESQLQSELEDVKKRNEQLDNSYARQVSNLNKELETVRSRYIEQKELTKDTQYKLEESYKNLAKAKVIQKKLETELKDARENFKLIQQQNELKIKALKMSYEKVNNDIKQKLSEITKKLKNAVNCESTIANNDFSIDDLADLVDLISEKYDFGLLKDAALCKEKLNIGRRMPLSYAIDEIRLRIAELEKKLSNRDRERNELQKKYDKKVKDFKVLTDSYSYKESSEWKRWAEKLYCTLNANDVCPINIEETKDAIERAIEGIRRPASFDRKMNILKTEKKILNNPDIKALVDLKYTLPLKSIRPIILTILFVRKIEIYAPDTDSQTDDSLYLYESEENVNE</sequence>
<feature type="compositionally biased region" description="Polar residues" evidence="2">
    <location>
        <begin position="7"/>
        <end position="20"/>
    </location>
</feature>
<feature type="region of interest" description="Disordered" evidence="2">
    <location>
        <begin position="378"/>
        <end position="407"/>
    </location>
</feature>
<accession>A0ABR2HNX6</accession>
<feature type="coiled-coil region" evidence="1">
    <location>
        <begin position="614"/>
        <end position="793"/>
    </location>
</feature>
<feature type="region of interest" description="Disordered" evidence="2">
    <location>
        <begin position="1"/>
        <end position="38"/>
    </location>
</feature>
<evidence type="ECO:0000313" key="3">
    <source>
        <dbReference type="EMBL" id="KAK8850044.1"/>
    </source>
</evidence>
<dbReference type="EMBL" id="JAPFFF010000024">
    <property type="protein sequence ID" value="KAK8850044.1"/>
    <property type="molecule type" value="Genomic_DNA"/>
</dbReference>
<evidence type="ECO:0000256" key="2">
    <source>
        <dbReference type="SAM" id="MobiDB-lite"/>
    </source>
</evidence>
<feature type="coiled-coil region" evidence="1">
    <location>
        <begin position="437"/>
        <end position="464"/>
    </location>
</feature>
<comment type="caution">
    <text evidence="3">The sequence shown here is derived from an EMBL/GenBank/DDBJ whole genome shotgun (WGS) entry which is preliminary data.</text>
</comment>
<feature type="compositionally biased region" description="Basic and acidic residues" evidence="2">
    <location>
        <begin position="240"/>
        <end position="257"/>
    </location>
</feature>
<name>A0ABR2HNX6_9EUKA</name>
<protein>
    <submittedName>
        <fullName evidence="3">Uncharacterized protein</fullName>
    </submittedName>
</protein>
<feature type="compositionally biased region" description="Basic and acidic residues" evidence="2">
    <location>
        <begin position="565"/>
        <end position="585"/>
    </location>
</feature>
<keyword evidence="4" id="KW-1185">Reference proteome</keyword>
<organism evidence="3 4">
    <name type="scientific">Tritrichomonas musculus</name>
    <dbReference type="NCBI Taxonomy" id="1915356"/>
    <lineage>
        <taxon>Eukaryota</taxon>
        <taxon>Metamonada</taxon>
        <taxon>Parabasalia</taxon>
        <taxon>Tritrichomonadida</taxon>
        <taxon>Tritrichomonadidae</taxon>
        <taxon>Tritrichomonas</taxon>
    </lineage>
</organism>
<keyword evidence="1" id="KW-0175">Coiled coil</keyword>
<feature type="coiled-coil region" evidence="1">
    <location>
        <begin position="78"/>
        <end position="140"/>
    </location>
</feature>
<proteinExistence type="predicted"/>
<evidence type="ECO:0000313" key="4">
    <source>
        <dbReference type="Proteomes" id="UP001470230"/>
    </source>
</evidence>